<evidence type="ECO:0000313" key="3">
    <source>
        <dbReference type="Proteomes" id="UP000515163"/>
    </source>
</evidence>
<dbReference type="AlphaFoldDB" id="A0A6P8HN44"/>
<protein>
    <submittedName>
        <fullName evidence="4">Uncharacterized protein LOC116293785</fullName>
    </submittedName>
</protein>
<feature type="region of interest" description="Disordered" evidence="2">
    <location>
        <begin position="147"/>
        <end position="174"/>
    </location>
</feature>
<dbReference type="InParanoid" id="A0A6P8HN44"/>
<accession>A0A6P8HN44</accession>
<proteinExistence type="inferred from homology"/>
<dbReference type="Pfam" id="PF15559">
    <property type="entry name" value="DUF4660"/>
    <property type="match status" value="1"/>
</dbReference>
<comment type="similarity">
    <text evidence="1">Belongs to the UPF0690 family.</text>
</comment>
<dbReference type="GeneID" id="116293785"/>
<feature type="compositionally biased region" description="Low complexity" evidence="2">
    <location>
        <begin position="18"/>
        <end position="29"/>
    </location>
</feature>
<sequence>MADEVEQKDKDTEKDPLSFFAAGDDSSSSDSEDEGYDNEINVKVDKNDKANDSNDSIASKLPSPHTLFASVGRPSFLNTNQEESTVDWDKLSTKYNQAVYAAAPVVSLEEREKDDSYSDAMITSNPIKYGKELSDIQKHIVIHGKRGSDIRLMTHRESSDKNPGESKAKKAKPD</sequence>
<dbReference type="Proteomes" id="UP000515163">
    <property type="component" value="Unplaced"/>
</dbReference>
<feature type="compositionally biased region" description="Basic and acidic residues" evidence="2">
    <location>
        <begin position="1"/>
        <end position="16"/>
    </location>
</feature>
<evidence type="ECO:0000256" key="2">
    <source>
        <dbReference type="SAM" id="MobiDB-lite"/>
    </source>
</evidence>
<dbReference type="KEGG" id="aten:116293785"/>
<feature type="region of interest" description="Disordered" evidence="2">
    <location>
        <begin position="1"/>
        <end position="65"/>
    </location>
</feature>
<dbReference type="InterPro" id="IPR029089">
    <property type="entry name" value="DUF4660"/>
</dbReference>
<name>A0A6P8HN44_ACTTE</name>
<reference evidence="4" key="1">
    <citation type="submission" date="2025-08" db="UniProtKB">
        <authorList>
            <consortium name="RefSeq"/>
        </authorList>
    </citation>
    <scope>IDENTIFICATION</scope>
    <source>
        <tissue evidence="4">Tentacle</tissue>
    </source>
</reference>
<evidence type="ECO:0000256" key="1">
    <source>
        <dbReference type="ARBA" id="ARBA00008407"/>
    </source>
</evidence>
<dbReference type="RefSeq" id="XP_031557116.1">
    <property type="nucleotide sequence ID" value="XM_031701256.1"/>
</dbReference>
<gene>
    <name evidence="4" type="primary">LOC116293785</name>
</gene>
<organism evidence="3 4">
    <name type="scientific">Actinia tenebrosa</name>
    <name type="common">Australian red waratah sea anemone</name>
    <dbReference type="NCBI Taxonomy" id="6105"/>
    <lineage>
        <taxon>Eukaryota</taxon>
        <taxon>Metazoa</taxon>
        <taxon>Cnidaria</taxon>
        <taxon>Anthozoa</taxon>
        <taxon>Hexacorallia</taxon>
        <taxon>Actiniaria</taxon>
        <taxon>Actiniidae</taxon>
        <taxon>Actinia</taxon>
    </lineage>
</organism>
<feature type="compositionally biased region" description="Basic and acidic residues" evidence="2">
    <location>
        <begin position="40"/>
        <end position="52"/>
    </location>
</feature>
<dbReference type="PANTHER" id="PTHR31833">
    <property type="entry name" value="UPF0690 PROTEIN C1ORF52"/>
    <property type="match status" value="1"/>
</dbReference>
<dbReference type="PANTHER" id="PTHR31833:SF2">
    <property type="entry name" value="UPF0690 PROTEIN C1ORF52"/>
    <property type="match status" value="1"/>
</dbReference>
<evidence type="ECO:0000313" key="4">
    <source>
        <dbReference type="RefSeq" id="XP_031557116.1"/>
    </source>
</evidence>
<dbReference type="OrthoDB" id="1906229at2759"/>
<keyword evidence="3" id="KW-1185">Reference proteome</keyword>